<protein>
    <submittedName>
        <fullName evidence="2">Uncharacterized conserved protein, DUF169 family</fullName>
    </submittedName>
</protein>
<dbReference type="InterPro" id="IPR003748">
    <property type="entry name" value="DUF169"/>
</dbReference>
<dbReference type="EMBL" id="FQXS01000047">
    <property type="protein sequence ID" value="SHI13878.1"/>
    <property type="molecule type" value="Genomic_DNA"/>
</dbReference>
<dbReference type="STRING" id="1121409.SAMN02745124_04295"/>
<dbReference type="Proteomes" id="UP000184139">
    <property type="component" value="Unassembled WGS sequence"/>
</dbReference>
<sequence>MIDQAILEATTSFLEHLGLDEEPIGVYYDDTKPENAFGPKPGPPISRQQEDQGQIDMQLVFQHFSCVMGNIWLARKKKGTAYISTEEYGCPGGSFYCSMMKPNLRFIEHYVTTGFAGSPIHGERYLPSPKAMRKFLDTVNPRKAPGKYCLFKPLSLFSGSEEPDFVTFFARPEVVCGLFTHTTFTTGEVDSVVSPFGAGCTNVVAWPLYYQEKGLEKAVLGGFDPSARKYMKVDELTFTVSWSLYQKMLKALPESVFSVDGAWKTVRKKINRSAKKWGETR</sequence>
<dbReference type="AlphaFoldDB" id="A0A1M5YPS6"/>
<keyword evidence="3" id="KW-1185">Reference proteome</keyword>
<organism evidence="2 3">
    <name type="scientific">Desulfofustis glycolicus DSM 9705</name>
    <dbReference type="NCBI Taxonomy" id="1121409"/>
    <lineage>
        <taxon>Bacteria</taxon>
        <taxon>Pseudomonadati</taxon>
        <taxon>Thermodesulfobacteriota</taxon>
        <taxon>Desulfobulbia</taxon>
        <taxon>Desulfobulbales</taxon>
        <taxon>Desulfocapsaceae</taxon>
        <taxon>Desulfofustis</taxon>
    </lineage>
</organism>
<reference evidence="2 3" key="1">
    <citation type="submission" date="2016-11" db="EMBL/GenBank/DDBJ databases">
        <authorList>
            <person name="Jaros S."/>
            <person name="Januszkiewicz K."/>
            <person name="Wedrychowicz H."/>
        </authorList>
    </citation>
    <scope>NUCLEOTIDE SEQUENCE [LARGE SCALE GENOMIC DNA]</scope>
    <source>
        <strain evidence="2 3">DSM 9705</strain>
    </source>
</reference>
<name>A0A1M5YPS6_9BACT</name>
<gene>
    <name evidence="2" type="ORF">SAMN02745124_04295</name>
</gene>
<dbReference type="RefSeq" id="WP_073379298.1">
    <property type="nucleotide sequence ID" value="NZ_FQXS01000047.1"/>
</dbReference>
<dbReference type="Pfam" id="PF02596">
    <property type="entry name" value="DUF169"/>
    <property type="match status" value="1"/>
</dbReference>
<feature type="region of interest" description="Disordered" evidence="1">
    <location>
        <begin position="31"/>
        <end position="51"/>
    </location>
</feature>
<evidence type="ECO:0000256" key="1">
    <source>
        <dbReference type="SAM" id="MobiDB-lite"/>
    </source>
</evidence>
<accession>A0A1M5YPS6</accession>
<evidence type="ECO:0000313" key="3">
    <source>
        <dbReference type="Proteomes" id="UP000184139"/>
    </source>
</evidence>
<proteinExistence type="predicted"/>
<evidence type="ECO:0000313" key="2">
    <source>
        <dbReference type="EMBL" id="SHI13878.1"/>
    </source>
</evidence>
<dbReference type="OrthoDB" id="9779322at2"/>